<feature type="domain" description="HTH crp-type" evidence="5">
    <location>
        <begin position="107"/>
        <end position="180"/>
    </location>
</feature>
<dbReference type="AlphaFoldDB" id="A0A7K1KV35"/>
<organism evidence="6 7">
    <name type="scientific">Actinomadura litoris</name>
    <dbReference type="NCBI Taxonomy" id="2678616"/>
    <lineage>
        <taxon>Bacteria</taxon>
        <taxon>Bacillati</taxon>
        <taxon>Actinomycetota</taxon>
        <taxon>Actinomycetes</taxon>
        <taxon>Streptosporangiales</taxon>
        <taxon>Thermomonosporaceae</taxon>
        <taxon>Actinomadura</taxon>
    </lineage>
</organism>
<dbReference type="InterPro" id="IPR012318">
    <property type="entry name" value="HTH_CRP"/>
</dbReference>
<dbReference type="InterPro" id="IPR018490">
    <property type="entry name" value="cNMP-bd_dom_sf"/>
</dbReference>
<keyword evidence="1" id="KW-0805">Transcription regulation</keyword>
<evidence type="ECO:0000256" key="3">
    <source>
        <dbReference type="ARBA" id="ARBA00023163"/>
    </source>
</evidence>
<dbReference type="Pfam" id="PF00027">
    <property type="entry name" value="cNMP_binding"/>
    <property type="match status" value="1"/>
</dbReference>
<dbReference type="PANTHER" id="PTHR24567">
    <property type="entry name" value="CRP FAMILY TRANSCRIPTIONAL REGULATORY PROTEIN"/>
    <property type="match status" value="1"/>
</dbReference>
<name>A0A7K1KV35_9ACTN</name>
<dbReference type="InterPro" id="IPR000595">
    <property type="entry name" value="cNMP-bd_dom"/>
</dbReference>
<dbReference type="PROSITE" id="PS50042">
    <property type="entry name" value="CNMP_BINDING_3"/>
    <property type="match status" value="1"/>
</dbReference>
<dbReference type="EMBL" id="WOFH01000002">
    <property type="protein sequence ID" value="MUN36019.1"/>
    <property type="molecule type" value="Genomic_DNA"/>
</dbReference>
<dbReference type="GO" id="GO:0003677">
    <property type="term" value="F:DNA binding"/>
    <property type="evidence" value="ECO:0007669"/>
    <property type="project" value="UniProtKB-KW"/>
</dbReference>
<gene>
    <name evidence="6" type="ORF">GNZ18_05320</name>
</gene>
<dbReference type="SUPFAM" id="SSF46785">
    <property type="entry name" value="Winged helix' DNA-binding domain"/>
    <property type="match status" value="1"/>
</dbReference>
<keyword evidence="3" id="KW-0804">Transcription</keyword>
<dbReference type="Pfam" id="PF13545">
    <property type="entry name" value="HTH_Crp_2"/>
    <property type="match status" value="1"/>
</dbReference>
<dbReference type="PANTHER" id="PTHR24567:SF68">
    <property type="entry name" value="DNA-BINDING TRANSCRIPTIONAL DUAL REGULATOR CRP"/>
    <property type="match status" value="1"/>
</dbReference>
<dbReference type="SUPFAM" id="SSF51206">
    <property type="entry name" value="cAMP-binding domain-like"/>
    <property type="match status" value="1"/>
</dbReference>
<evidence type="ECO:0000313" key="7">
    <source>
        <dbReference type="Proteomes" id="UP000432015"/>
    </source>
</evidence>
<evidence type="ECO:0000256" key="1">
    <source>
        <dbReference type="ARBA" id="ARBA00023015"/>
    </source>
</evidence>
<evidence type="ECO:0000259" key="4">
    <source>
        <dbReference type="PROSITE" id="PS50042"/>
    </source>
</evidence>
<accession>A0A7K1KV35</accession>
<evidence type="ECO:0000259" key="5">
    <source>
        <dbReference type="PROSITE" id="PS51063"/>
    </source>
</evidence>
<dbReference type="GO" id="GO:0003700">
    <property type="term" value="F:DNA-binding transcription factor activity"/>
    <property type="evidence" value="ECO:0007669"/>
    <property type="project" value="TreeGrafter"/>
</dbReference>
<evidence type="ECO:0000313" key="6">
    <source>
        <dbReference type="EMBL" id="MUN36019.1"/>
    </source>
</evidence>
<dbReference type="InterPro" id="IPR036390">
    <property type="entry name" value="WH_DNA-bd_sf"/>
</dbReference>
<evidence type="ECO:0000256" key="2">
    <source>
        <dbReference type="ARBA" id="ARBA00023125"/>
    </source>
</evidence>
<proteinExistence type="predicted"/>
<dbReference type="Gene3D" id="2.60.120.10">
    <property type="entry name" value="Jelly Rolls"/>
    <property type="match status" value="1"/>
</dbReference>
<protein>
    <submittedName>
        <fullName evidence="6">Cyclic nucleotide-binding domain-containing protein</fullName>
    </submittedName>
</protein>
<dbReference type="InterPro" id="IPR050397">
    <property type="entry name" value="Env_Response_Regulators"/>
</dbReference>
<feature type="domain" description="Cyclic nucleotide-binding" evidence="4">
    <location>
        <begin position="1"/>
        <end position="77"/>
    </location>
</feature>
<dbReference type="PROSITE" id="PS51063">
    <property type="entry name" value="HTH_CRP_2"/>
    <property type="match status" value="1"/>
</dbReference>
<dbReference type="InterPro" id="IPR014710">
    <property type="entry name" value="RmlC-like_jellyroll"/>
</dbReference>
<dbReference type="Proteomes" id="UP000432015">
    <property type="component" value="Unassembled WGS sequence"/>
</dbReference>
<keyword evidence="2" id="KW-0238">DNA-binding</keyword>
<keyword evidence="7" id="KW-1185">Reference proteome</keyword>
<dbReference type="GO" id="GO:0005829">
    <property type="term" value="C:cytosol"/>
    <property type="evidence" value="ECO:0007669"/>
    <property type="project" value="TreeGrafter"/>
</dbReference>
<dbReference type="CDD" id="cd00038">
    <property type="entry name" value="CAP_ED"/>
    <property type="match status" value="1"/>
</dbReference>
<reference evidence="6 7" key="1">
    <citation type="submission" date="2019-11" db="EMBL/GenBank/DDBJ databases">
        <authorList>
            <person name="Cao P."/>
        </authorList>
    </citation>
    <scope>NUCLEOTIDE SEQUENCE [LARGE SCALE GENOMIC DNA]</scope>
    <source>
        <strain evidence="6 7">NEAU-AAG5</strain>
    </source>
</reference>
<sequence length="188" mass="20563">MLHQGRRDDHLLVLLHGRVKVTWLGADGNEIVLAVRGAGDVLGEIAPLSGTGHSANVTAIDRCAVRIVPLTEFDRAIKEMNSAHALINHAVNRLREGEIFRAELPTLPAEQRVIRTLLRLAVSPTARHRPGNRAEVPLDQREFGRTVGLSRGVVSGDLAKLSARGLIQTGRGRILIHDLDALRRMVNT</sequence>
<comment type="caution">
    <text evidence="6">The sequence shown here is derived from an EMBL/GenBank/DDBJ whole genome shotgun (WGS) entry which is preliminary data.</text>
</comment>